<gene>
    <name evidence="2" type="ORF">SAMN05216581_4801</name>
</gene>
<evidence type="ECO:0000256" key="1">
    <source>
        <dbReference type="SAM" id="SignalP"/>
    </source>
</evidence>
<dbReference type="Proteomes" id="UP000182272">
    <property type="component" value="Chromosome I"/>
</dbReference>
<name>A0A1H6NZ81_9PSED</name>
<evidence type="ECO:0000313" key="2">
    <source>
        <dbReference type="EMBL" id="SEI22401.1"/>
    </source>
</evidence>
<organism evidence="2 3">
    <name type="scientific">Pseudomonas asplenii</name>
    <dbReference type="NCBI Taxonomy" id="53407"/>
    <lineage>
        <taxon>Bacteria</taxon>
        <taxon>Pseudomonadati</taxon>
        <taxon>Pseudomonadota</taxon>
        <taxon>Gammaproteobacteria</taxon>
        <taxon>Pseudomonadales</taxon>
        <taxon>Pseudomonadaceae</taxon>
        <taxon>Pseudomonas</taxon>
    </lineage>
</organism>
<feature type="signal peptide" evidence="1">
    <location>
        <begin position="1"/>
        <end position="25"/>
    </location>
</feature>
<accession>A0A1H6NZ81</accession>
<feature type="chain" id="PRO_5009299133" evidence="1">
    <location>
        <begin position="26"/>
        <end position="89"/>
    </location>
</feature>
<proteinExistence type="predicted"/>
<sequence length="89" mass="9770">MLKKHSTALAICTITLLMNSSLALADDSGVEALLLHGYEVKAAYQAPGNPFTIHYLILQKGSSVFQCNTRRSNNYSNTYSCSRVMDITP</sequence>
<dbReference type="AlphaFoldDB" id="A0A1H6NZ81"/>
<protein>
    <submittedName>
        <fullName evidence="2">Uncharacterized protein</fullName>
    </submittedName>
</protein>
<keyword evidence="1" id="KW-0732">Signal</keyword>
<reference evidence="2 3" key="1">
    <citation type="submission" date="2016-10" db="EMBL/GenBank/DDBJ databases">
        <authorList>
            <person name="de Groot N.N."/>
        </authorList>
    </citation>
    <scope>NUCLEOTIDE SEQUENCE [LARGE SCALE GENOMIC DNA]</scope>
    <source>
        <strain evidence="2 3">LMG 2158</strain>
    </source>
</reference>
<evidence type="ECO:0000313" key="3">
    <source>
        <dbReference type="Proteomes" id="UP000182272"/>
    </source>
</evidence>
<dbReference type="EMBL" id="LT629972">
    <property type="protein sequence ID" value="SEI22401.1"/>
    <property type="molecule type" value="Genomic_DNA"/>
</dbReference>